<dbReference type="Pfam" id="PF21711">
    <property type="entry name" value="DCTN5"/>
    <property type="match status" value="1"/>
</dbReference>
<protein>
    <submittedName>
        <fullName evidence="1">Gamma carbonic anhydrase 3, mitochondrial</fullName>
    </submittedName>
</protein>
<dbReference type="EMBL" id="BEYU01000084">
    <property type="protein sequence ID" value="GBG30835.1"/>
    <property type="molecule type" value="Genomic_DNA"/>
</dbReference>
<evidence type="ECO:0000313" key="1">
    <source>
        <dbReference type="EMBL" id="GBG30835.1"/>
    </source>
</evidence>
<comment type="caution">
    <text evidence="1">The sequence shown here is derived from an EMBL/GenBank/DDBJ whole genome shotgun (WGS) entry which is preliminary data.</text>
</comment>
<dbReference type="AlphaFoldDB" id="A0A2R5GJN4"/>
<dbReference type="InterPro" id="IPR050484">
    <property type="entry name" value="Transf_Hexapept/Carb_Anhydrase"/>
</dbReference>
<organism evidence="1 2">
    <name type="scientific">Hondaea fermentalgiana</name>
    <dbReference type="NCBI Taxonomy" id="2315210"/>
    <lineage>
        <taxon>Eukaryota</taxon>
        <taxon>Sar</taxon>
        <taxon>Stramenopiles</taxon>
        <taxon>Bigyra</taxon>
        <taxon>Labyrinthulomycetes</taxon>
        <taxon>Thraustochytrida</taxon>
        <taxon>Thraustochytriidae</taxon>
        <taxon>Hondaea</taxon>
    </lineage>
</organism>
<dbReference type="InParanoid" id="A0A2R5GJN4"/>
<dbReference type="OrthoDB" id="25818at2759"/>
<evidence type="ECO:0000313" key="2">
    <source>
        <dbReference type="Proteomes" id="UP000241890"/>
    </source>
</evidence>
<sequence length="189" mass="19072">MNNLVKAVGGVLVESGQALQRAGLRAADHVVVPHQPFNWVGVAPPALGPGVSVAPSASLLGKEVMIGARSEIGENVVIHGEDQTVVLGIAVKVGSDSVITSMTKRSLTGLPTSTEIGSDVVIGERCVLESCLVGSGAKIGDDCVVSAGSYVEGGAELLPGTVVPSMSRIPSDQVWGGNPAAFVGDVEAH</sequence>
<dbReference type="Gene3D" id="2.160.10.10">
    <property type="entry name" value="Hexapeptide repeat proteins"/>
    <property type="match status" value="1"/>
</dbReference>
<dbReference type="PANTHER" id="PTHR13061">
    <property type="entry name" value="DYNACTIN SUBUNIT P25"/>
    <property type="match status" value="1"/>
</dbReference>
<dbReference type="InterPro" id="IPR011004">
    <property type="entry name" value="Trimer_LpxA-like_sf"/>
</dbReference>
<name>A0A2R5GJN4_9STRA</name>
<gene>
    <name evidence="1" type="ORF">FCC1311_070552</name>
</gene>
<proteinExistence type="predicted"/>
<dbReference type="Proteomes" id="UP000241890">
    <property type="component" value="Unassembled WGS sequence"/>
</dbReference>
<keyword evidence="2" id="KW-1185">Reference proteome</keyword>
<dbReference type="SUPFAM" id="SSF51161">
    <property type="entry name" value="Trimeric LpxA-like enzymes"/>
    <property type="match status" value="1"/>
</dbReference>
<accession>A0A2R5GJN4</accession>
<reference evidence="1 2" key="1">
    <citation type="submission" date="2017-12" db="EMBL/GenBank/DDBJ databases">
        <title>Sequencing, de novo assembly and annotation of complete genome of a new Thraustochytrid species, strain FCC1311.</title>
        <authorList>
            <person name="Sedici K."/>
            <person name="Godart F."/>
            <person name="Aiese Cigliano R."/>
            <person name="Sanseverino W."/>
            <person name="Barakat M."/>
            <person name="Ortet P."/>
            <person name="Marechal E."/>
            <person name="Cagnac O."/>
            <person name="Amato A."/>
        </authorList>
    </citation>
    <scope>NUCLEOTIDE SEQUENCE [LARGE SCALE GENOMIC DNA]</scope>
</reference>
<dbReference type="PANTHER" id="PTHR13061:SF26">
    <property type="entry name" value="BACTERIAL TRANSFERASE HEXAPEPTIDE (SIX REPEATS)"/>
    <property type="match status" value="1"/>
</dbReference>